<keyword evidence="2" id="KW-1133">Transmembrane helix</keyword>
<comment type="caution">
    <text evidence="3">The sequence shown here is derived from an EMBL/GenBank/DDBJ whole genome shotgun (WGS) entry which is preliminary data.</text>
</comment>
<keyword evidence="2" id="KW-0472">Membrane</keyword>
<evidence type="ECO:0000313" key="3">
    <source>
        <dbReference type="EMBL" id="KAK8076425.1"/>
    </source>
</evidence>
<dbReference type="PANTHER" id="PTHR15678">
    <property type="entry name" value="ANTIGEN MLAA-22-RELATED"/>
    <property type="match status" value="1"/>
</dbReference>
<gene>
    <name evidence="3" type="ORF">PG994_003697</name>
</gene>
<sequence length="119" mass="13140">MALLNPTFIFGVIVLLYITSFVLFAVLRIVTGISIQRIGYFSLRRLAYTPKDGIKIEIRGLGLNVHRPTFSQPTWLSIVVSELVVTVDIKELEGQSGADADTDDSDGEKTAPLGPSRYR</sequence>
<accession>A0ABR1VYU3</accession>
<feature type="transmembrane region" description="Helical" evidence="2">
    <location>
        <begin position="6"/>
        <end position="27"/>
    </location>
</feature>
<evidence type="ECO:0000256" key="1">
    <source>
        <dbReference type="SAM" id="MobiDB-lite"/>
    </source>
</evidence>
<proteinExistence type="predicted"/>
<keyword evidence="4" id="KW-1185">Reference proteome</keyword>
<feature type="region of interest" description="Disordered" evidence="1">
    <location>
        <begin position="95"/>
        <end position="119"/>
    </location>
</feature>
<evidence type="ECO:0000313" key="4">
    <source>
        <dbReference type="Proteomes" id="UP001480595"/>
    </source>
</evidence>
<evidence type="ECO:0000256" key="2">
    <source>
        <dbReference type="SAM" id="Phobius"/>
    </source>
</evidence>
<organism evidence="3 4">
    <name type="scientific">Apiospora phragmitis</name>
    <dbReference type="NCBI Taxonomy" id="2905665"/>
    <lineage>
        <taxon>Eukaryota</taxon>
        <taxon>Fungi</taxon>
        <taxon>Dikarya</taxon>
        <taxon>Ascomycota</taxon>
        <taxon>Pezizomycotina</taxon>
        <taxon>Sordariomycetes</taxon>
        <taxon>Xylariomycetidae</taxon>
        <taxon>Amphisphaeriales</taxon>
        <taxon>Apiosporaceae</taxon>
        <taxon>Apiospora</taxon>
    </lineage>
</organism>
<dbReference type="Proteomes" id="UP001480595">
    <property type="component" value="Unassembled WGS sequence"/>
</dbReference>
<protein>
    <submittedName>
        <fullName evidence="3">Mitochondrial protein from FMP27-domain-containing protein</fullName>
    </submittedName>
</protein>
<name>A0ABR1VYU3_9PEZI</name>
<reference evidence="3 4" key="1">
    <citation type="submission" date="2023-01" db="EMBL/GenBank/DDBJ databases">
        <title>Analysis of 21 Apiospora genomes using comparative genomics revels a genus with tremendous synthesis potential of carbohydrate active enzymes and secondary metabolites.</title>
        <authorList>
            <person name="Sorensen T."/>
        </authorList>
    </citation>
    <scope>NUCLEOTIDE SEQUENCE [LARGE SCALE GENOMIC DNA]</scope>
    <source>
        <strain evidence="3 4">CBS 135458</strain>
    </source>
</reference>
<dbReference type="InterPro" id="IPR045167">
    <property type="entry name" value="Hobbit"/>
</dbReference>
<dbReference type="PANTHER" id="PTHR15678:SF6">
    <property type="entry name" value="BRIDGE-LIKE LIPID TRANSFER PROTEIN FAMILY MEMBER 2"/>
    <property type="match status" value="1"/>
</dbReference>
<dbReference type="RefSeq" id="XP_066719384.1">
    <property type="nucleotide sequence ID" value="XM_066855106.1"/>
</dbReference>
<dbReference type="GeneID" id="92088169"/>
<dbReference type="EMBL" id="JAQQWL010000004">
    <property type="protein sequence ID" value="KAK8076425.1"/>
    <property type="molecule type" value="Genomic_DNA"/>
</dbReference>
<keyword evidence="2" id="KW-0812">Transmembrane</keyword>